<protein>
    <submittedName>
        <fullName evidence="10">ABC transporter, permease component</fullName>
    </submittedName>
</protein>
<dbReference type="PANTHER" id="PTHR30294">
    <property type="entry name" value="MEMBRANE COMPONENT OF ABC TRANSPORTER YHHJ-RELATED"/>
    <property type="match status" value="1"/>
</dbReference>
<keyword evidence="6 8" id="KW-1133">Transmembrane helix</keyword>
<dbReference type="GO" id="GO:0005886">
    <property type="term" value="C:plasma membrane"/>
    <property type="evidence" value="ECO:0007669"/>
    <property type="project" value="UniProtKB-SubCell"/>
</dbReference>
<comment type="subcellular location">
    <subcellularLocation>
        <location evidence="1">Cell membrane</location>
        <topology evidence="1">Multi-pass membrane protein</topology>
    </subcellularLocation>
</comment>
<feature type="transmembrane region" description="Helical" evidence="8">
    <location>
        <begin position="348"/>
        <end position="372"/>
    </location>
</feature>
<gene>
    <name evidence="10" type="ORF">MNB_SM-4-1791</name>
</gene>
<sequence>MLWAMTKKEFLLVSRDKHALLALFIMPAIFILVMSVALKEQFNQDAISFHIEIKDNDKSKESKKFINKLLKSSSFSLDEEKPELLITIPKAYYDLSKRSQKLDILVLGSLKGGLLEVFKAKLLKEVMDFKLRQMSKKIKKTDFQASKAIKKMSLDYDDLYNISYEKHPLIPSSTQQSVPSWIVFGMFFVIIPMSTIFINERKQNTLSRLTTMNVSIFKLTLAKIFPYLLINHIQVWIMLGVGVFIVPFFDTPALEITGSFMAIEVLSLGLSLSAIGLSVLIAVSATSAEQATTIGGILNILLGAIGGVMVPKFIMPESMQTLANISPMSWGLDGFLDIFMRSGDVGMVIYNASLLALFGLVALSISMIILNLRISRGL</sequence>
<evidence type="ECO:0000313" key="10">
    <source>
        <dbReference type="EMBL" id="SFV62563.1"/>
    </source>
</evidence>
<dbReference type="EMBL" id="FPHF01000067">
    <property type="protein sequence ID" value="SFV62563.1"/>
    <property type="molecule type" value="Genomic_DNA"/>
</dbReference>
<feature type="transmembrane region" description="Helical" evidence="8">
    <location>
        <begin position="261"/>
        <end position="283"/>
    </location>
</feature>
<evidence type="ECO:0000256" key="7">
    <source>
        <dbReference type="ARBA" id="ARBA00023136"/>
    </source>
</evidence>
<comment type="similarity">
    <text evidence="2">Belongs to the ABC-2 integral membrane protein family.</text>
</comment>
<dbReference type="AlphaFoldDB" id="A0A1W1CA10"/>
<feature type="transmembrane region" description="Helical" evidence="8">
    <location>
        <begin position="20"/>
        <end position="38"/>
    </location>
</feature>
<proteinExistence type="inferred from homology"/>
<dbReference type="InterPro" id="IPR047817">
    <property type="entry name" value="ABC2_TM_bact-type"/>
</dbReference>
<feature type="transmembrane region" description="Helical" evidence="8">
    <location>
        <begin position="295"/>
        <end position="314"/>
    </location>
</feature>
<feature type="transmembrane region" description="Helical" evidence="8">
    <location>
        <begin position="178"/>
        <end position="198"/>
    </location>
</feature>
<feature type="domain" description="ABC transmembrane type-2" evidence="9">
    <location>
        <begin position="136"/>
        <end position="373"/>
    </location>
</feature>
<evidence type="ECO:0000256" key="3">
    <source>
        <dbReference type="ARBA" id="ARBA00022448"/>
    </source>
</evidence>
<dbReference type="GO" id="GO:0140359">
    <property type="term" value="F:ABC-type transporter activity"/>
    <property type="evidence" value="ECO:0007669"/>
    <property type="project" value="InterPro"/>
</dbReference>
<dbReference type="InterPro" id="IPR013525">
    <property type="entry name" value="ABC2_TM"/>
</dbReference>
<dbReference type="InterPro" id="IPR051449">
    <property type="entry name" value="ABC-2_transporter_component"/>
</dbReference>
<evidence type="ECO:0000256" key="4">
    <source>
        <dbReference type="ARBA" id="ARBA00022475"/>
    </source>
</evidence>
<keyword evidence="4" id="KW-1003">Cell membrane</keyword>
<accession>A0A1W1CA10</accession>
<keyword evidence="7 8" id="KW-0472">Membrane</keyword>
<name>A0A1W1CA10_9ZZZZ</name>
<evidence type="ECO:0000256" key="5">
    <source>
        <dbReference type="ARBA" id="ARBA00022692"/>
    </source>
</evidence>
<reference evidence="10" key="1">
    <citation type="submission" date="2016-10" db="EMBL/GenBank/DDBJ databases">
        <authorList>
            <person name="de Groot N.N."/>
        </authorList>
    </citation>
    <scope>NUCLEOTIDE SEQUENCE</scope>
</reference>
<evidence type="ECO:0000256" key="8">
    <source>
        <dbReference type="SAM" id="Phobius"/>
    </source>
</evidence>
<dbReference type="PANTHER" id="PTHR30294:SF38">
    <property type="entry name" value="TRANSPORT PERMEASE PROTEIN"/>
    <property type="match status" value="1"/>
</dbReference>
<keyword evidence="5 8" id="KW-0812">Transmembrane</keyword>
<evidence type="ECO:0000259" key="9">
    <source>
        <dbReference type="PROSITE" id="PS51012"/>
    </source>
</evidence>
<dbReference type="PROSITE" id="PS51012">
    <property type="entry name" value="ABC_TM2"/>
    <property type="match status" value="1"/>
</dbReference>
<keyword evidence="3" id="KW-0813">Transport</keyword>
<evidence type="ECO:0000256" key="1">
    <source>
        <dbReference type="ARBA" id="ARBA00004651"/>
    </source>
</evidence>
<dbReference type="Pfam" id="PF12698">
    <property type="entry name" value="ABC2_membrane_3"/>
    <property type="match status" value="1"/>
</dbReference>
<evidence type="ECO:0000256" key="2">
    <source>
        <dbReference type="ARBA" id="ARBA00007783"/>
    </source>
</evidence>
<feature type="transmembrane region" description="Helical" evidence="8">
    <location>
        <begin position="224"/>
        <end position="249"/>
    </location>
</feature>
<organism evidence="10">
    <name type="scientific">hydrothermal vent metagenome</name>
    <dbReference type="NCBI Taxonomy" id="652676"/>
    <lineage>
        <taxon>unclassified sequences</taxon>
        <taxon>metagenomes</taxon>
        <taxon>ecological metagenomes</taxon>
    </lineage>
</organism>
<evidence type="ECO:0000256" key="6">
    <source>
        <dbReference type="ARBA" id="ARBA00022989"/>
    </source>
</evidence>